<dbReference type="AlphaFoldDB" id="X0SVH4"/>
<name>X0SVH4_9ZZZZ</name>
<reference evidence="1" key="1">
    <citation type="journal article" date="2014" name="Front. Microbiol.">
        <title>High frequency of phylogenetically diverse reductive dehalogenase-homologous genes in deep subseafloor sedimentary metagenomes.</title>
        <authorList>
            <person name="Kawai M."/>
            <person name="Futagami T."/>
            <person name="Toyoda A."/>
            <person name="Takaki Y."/>
            <person name="Nishi S."/>
            <person name="Hori S."/>
            <person name="Arai W."/>
            <person name="Tsubouchi T."/>
            <person name="Morono Y."/>
            <person name="Uchiyama I."/>
            <person name="Ito T."/>
            <person name="Fujiyama A."/>
            <person name="Inagaki F."/>
            <person name="Takami H."/>
        </authorList>
    </citation>
    <scope>NUCLEOTIDE SEQUENCE</scope>
    <source>
        <strain evidence="1">Expedition CK06-06</strain>
    </source>
</reference>
<protein>
    <recommendedName>
        <fullName evidence="2">N4-gp56 family major capsid protein</fullName>
    </recommendedName>
</protein>
<organism evidence="1">
    <name type="scientific">marine sediment metagenome</name>
    <dbReference type="NCBI Taxonomy" id="412755"/>
    <lineage>
        <taxon>unclassified sequences</taxon>
        <taxon>metagenomes</taxon>
        <taxon>ecological metagenomes</taxon>
    </lineage>
</organism>
<proteinExistence type="predicted"/>
<gene>
    <name evidence="1" type="ORF">S01H1_07122</name>
</gene>
<evidence type="ECO:0000313" key="1">
    <source>
        <dbReference type="EMBL" id="GAF85193.1"/>
    </source>
</evidence>
<comment type="caution">
    <text evidence="1">The sequence shown here is derived from an EMBL/GenBank/DDBJ whole genome shotgun (WGS) entry which is preliminary data.</text>
</comment>
<dbReference type="NCBIfam" id="TIGR04387">
    <property type="entry name" value="capsid_maj_N4"/>
    <property type="match status" value="1"/>
</dbReference>
<sequence>MANTTKTQIPDEVNYVYQRVLLQAARPYLTHTKWAQVKDIPANSGTASIRFSRYSLLAANTTALTEGVTPTGKRLVRTFVNATALQYGDFVTFTDKVLMETQDPILTENSKILGQQSGNTFDQLTRTVLAAATTIQWAGIRTATDEITANDILGKAEIMKAVRTLRGNNAEKMTSMIDATTGFNTKPIPTCYVAIISEDTLYDLEQNTSTNGFIKVEEYANKANVMEGEEGSLSSVRFILSTNAYVNSAAGADNNDVHYTIILAANAYGITRISGKALEYIVQTPGTTADPLKQRSTSGWKATFVAKILNEDFLLVLQHGVSA</sequence>
<dbReference type="EMBL" id="BARS01003673">
    <property type="protein sequence ID" value="GAF85193.1"/>
    <property type="molecule type" value="Genomic_DNA"/>
</dbReference>
<evidence type="ECO:0008006" key="2">
    <source>
        <dbReference type="Google" id="ProtNLM"/>
    </source>
</evidence>
<accession>X0SVH4</accession>